<evidence type="ECO:0000256" key="1">
    <source>
        <dbReference type="SAM" id="Phobius"/>
    </source>
</evidence>
<evidence type="ECO:0000313" key="3">
    <source>
        <dbReference type="Proteomes" id="UP000631114"/>
    </source>
</evidence>
<keyword evidence="1" id="KW-1133">Transmembrane helix</keyword>
<reference evidence="2 3" key="1">
    <citation type="submission" date="2020-10" db="EMBL/GenBank/DDBJ databases">
        <title>The Coptis chinensis genome and diversification of protoberbering-type alkaloids.</title>
        <authorList>
            <person name="Wang B."/>
            <person name="Shu S."/>
            <person name="Song C."/>
            <person name="Liu Y."/>
        </authorList>
    </citation>
    <scope>NUCLEOTIDE SEQUENCE [LARGE SCALE GENOMIC DNA]</scope>
    <source>
        <strain evidence="2">HL-2020</strain>
        <tissue evidence="2">Leaf</tissue>
    </source>
</reference>
<organism evidence="2 3">
    <name type="scientific">Coptis chinensis</name>
    <dbReference type="NCBI Taxonomy" id="261450"/>
    <lineage>
        <taxon>Eukaryota</taxon>
        <taxon>Viridiplantae</taxon>
        <taxon>Streptophyta</taxon>
        <taxon>Embryophyta</taxon>
        <taxon>Tracheophyta</taxon>
        <taxon>Spermatophyta</taxon>
        <taxon>Magnoliopsida</taxon>
        <taxon>Ranunculales</taxon>
        <taxon>Ranunculaceae</taxon>
        <taxon>Coptidoideae</taxon>
        <taxon>Coptis</taxon>
    </lineage>
</organism>
<proteinExistence type="predicted"/>
<dbReference type="PANTHER" id="PTHR11206">
    <property type="entry name" value="MULTIDRUG RESISTANCE PROTEIN"/>
    <property type="match status" value="1"/>
</dbReference>
<comment type="caution">
    <text evidence="2">The sequence shown here is derived from an EMBL/GenBank/DDBJ whole genome shotgun (WGS) entry which is preliminary data.</text>
</comment>
<feature type="transmembrane region" description="Helical" evidence="1">
    <location>
        <begin position="21"/>
        <end position="45"/>
    </location>
</feature>
<dbReference type="EMBL" id="JADFTS010000004">
    <property type="protein sequence ID" value="KAF9607946.1"/>
    <property type="molecule type" value="Genomic_DNA"/>
</dbReference>
<dbReference type="Proteomes" id="UP000631114">
    <property type="component" value="Unassembled WGS sequence"/>
</dbReference>
<feature type="transmembrane region" description="Helical" evidence="1">
    <location>
        <begin position="113"/>
        <end position="129"/>
    </location>
</feature>
<evidence type="ECO:0000313" key="2">
    <source>
        <dbReference type="EMBL" id="KAF9607946.1"/>
    </source>
</evidence>
<keyword evidence="3" id="KW-1185">Reference proteome</keyword>
<protein>
    <submittedName>
        <fullName evidence="2">Uncharacterized protein</fullName>
    </submittedName>
</protein>
<dbReference type="AlphaFoldDB" id="A0A835M257"/>
<gene>
    <name evidence="2" type="ORF">IFM89_003866</name>
</gene>
<accession>A0A835M257</accession>
<name>A0A835M257_9MAGN</name>
<feature type="transmembrane region" description="Helical" evidence="1">
    <location>
        <begin position="51"/>
        <end position="71"/>
    </location>
</feature>
<keyword evidence="1" id="KW-0812">Transmembrane</keyword>
<sequence length="144" mass="15931">MCSKVGCHKPIVVRETSKLRYVLAATIFLNIIQPVLHGFAIGAGWQFQVAFINDVCYYVIGLPIAALLGDLVRNVSRCQADQYVMYVFILISSKGSSRQAFKPHTSMLCMELAYLNILIIGAYLVFVAHSQPISANSLFVDSQV</sequence>
<dbReference type="OrthoDB" id="846415at2759"/>
<keyword evidence="1" id="KW-0472">Membrane</keyword>